<evidence type="ECO:0000313" key="6">
    <source>
        <dbReference type="Proteomes" id="UP001227317"/>
    </source>
</evidence>
<gene>
    <name evidence="5" type="ORF">QSG27_28900</name>
</gene>
<dbReference type="InterPro" id="IPR051257">
    <property type="entry name" value="Diverse_CBS-Domain"/>
</dbReference>
<dbReference type="PROSITE" id="PS51371">
    <property type="entry name" value="CBS"/>
    <property type="match status" value="2"/>
</dbReference>
<reference evidence="5 6" key="1">
    <citation type="submission" date="2023-06" db="EMBL/GenBank/DDBJ databases">
        <title>Azospirillum isscasensis sp.nov, a bacterium isolated from rhizosphere soil of rice.</title>
        <authorList>
            <person name="Wang H."/>
        </authorList>
    </citation>
    <scope>NUCLEOTIDE SEQUENCE [LARGE SCALE GENOMIC DNA]</scope>
    <source>
        <strain evidence="5 6">C340-1</strain>
    </source>
</reference>
<dbReference type="SUPFAM" id="SSF54631">
    <property type="entry name" value="CBS-domain pair"/>
    <property type="match status" value="1"/>
</dbReference>
<accession>A0ABU0WR63</accession>
<dbReference type="CDD" id="cd04586">
    <property type="entry name" value="CBS_pair_BON_assoc"/>
    <property type="match status" value="1"/>
</dbReference>
<feature type="domain" description="CBS" evidence="4">
    <location>
        <begin position="7"/>
        <end position="66"/>
    </location>
</feature>
<evidence type="ECO:0000313" key="5">
    <source>
        <dbReference type="EMBL" id="MDQ2106737.1"/>
    </source>
</evidence>
<dbReference type="PIRSF" id="PIRSF036990">
    <property type="entry name" value="UCP036990_CBS_BON"/>
    <property type="match status" value="1"/>
</dbReference>
<organism evidence="5 6">
    <name type="scientific">Azospirillum isscasi</name>
    <dbReference type="NCBI Taxonomy" id="3053926"/>
    <lineage>
        <taxon>Bacteria</taxon>
        <taxon>Pseudomonadati</taxon>
        <taxon>Pseudomonadota</taxon>
        <taxon>Alphaproteobacteria</taxon>
        <taxon>Rhodospirillales</taxon>
        <taxon>Azospirillaceae</taxon>
        <taxon>Azospirillum</taxon>
    </lineage>
</organism>
<feature type="domain" description="CBS" evidence="4">
    <location>
        <begin position="94"/>
        <end position="150"/>
    </location>
</feature>
<dbReference type="Pfam" id="PF04972">
    <property type="entry name" value="BON"/>
    <property type="match status" value="1"/>
</dbReference>
<keyword evidence="1 2" id="KW-0129">CBS domain</keyword>
<dbReference type="PROSITE" id="PS50914">
    <property type="entry name" value="BON"/>
    <property type="match status" value="1"/>
</dbReference>
<dbReference type="Gene3D" id="3.10.580.10">
    <property type="entry name" value="CBS-domain"/>
    <property type="match status" value="1"/>
</dbReference>
<dbReference type="SMART" id="SM00116">
    <property type="entry name" value="CBS"/>
    <property type="match status" value="2"/>
</dbReference>
<dbReference type="InterPro" id="IPR007055">
    <property type="entry name" value="BON_dom"/>
</dbReference>
<evidence type="ECO:0000256" key="1">
    <source>
        <dbReference type="ARBA" id="ARBA00023122"/>
    </source>
</evidence>
<protein>
    <submittedName>
        <fullName evidence="5">CBS domain-containing protein</fullName>
    </submittedName>
</protein>
<comment type="caution">
    <text evidence="5">The sequence shown here is derived from an EMBL/GenBank/DDBJ whole genome shotgun (WGS) entry which is preliminary data.</text>
</comment>
<dbReference type="Gene3D" id="3.30.1340.30">
    <property type="match status" value="1"/>
</dbReference>
<evidence type="ECO:0000256" key="2">
    <source>
        <dbReference type="PROSITE-ProRule" id="PRU00703"/>
    </source>
</evidence>
<dbReference type="EMBL" id="JAUJFI010000347">
    <property type="protein sequence ID" value="MDQ2106737.1"/>
    <property type="molecule type" value="Genomic_DNA"/>
</dbReference>
<name>A0ABU0WR63_9PROT</name>
<dbReference type="InterPro" id="IPR046342">
    <property type="entry name" value="CBS_dom_sf"/>
</dbReference>
<dbReference type="InterPro" id="IPR017080">
    <property type="entry name" value="UCP036990_CBS_BON"/>
</dbReference>
<proteinExistence type="predicted"/>
<dbReference type="Pfam" id="PF00571">
    <property type="entry name" value="CBS"/>
    <property type="match status" value="2"/>
</dbReference>
<dbReference type="PANTHER" id="PTHR43080:SF26">
    <property type="entry name" value="REGULATORY PROTEIN"/>
    <property type="match status" value="1"/>
</dbReference>
<keyword evidence="6" id="KW-1185">Reference proteome</keyword>
<evidence type="ECO:0000259" key="3">
    <source>
        <dbReference type="PROSITE" id="PS50914"/>
    </source>
</evidence>
<dbReference type="RefSeq" id="WP_306712292.1">
    <property type="nucleotide sequence ID" value="NZ_JAUJFI010000347.1"/>
</dbReference>
<dbReference type="Proteomes" id="UP001227317">
    <property type="component" value="Unassembled WGS sequence"/>
</dbReference>
<feature type="domain" description="BON" evidence="3">
    <location>
        <begin position="156"/>
        <end position="224"/>
    </location>
</feature>
<sequence length="233" mass="25310">MKAADIMTRQVVTIGPDATVTEAAKRMLENRISGMPVCDPEGRLLGVISEGDLLRRAETGTVRRASWWLAMLAGAPSQASDYTKSHGRHVRDAMTENLIAVTEETTLDEVVRLMEGNRIKRVPVLRGGKLVGIVSRANLLHVLASIAPDVAPAAADDRVLRDRLLETLRAEPWAPEISDNIVVRNGVVHLWGSVRTEAQRDALRVAAENTPGVTRVENHLAIVDHVAEGAVGF</sequence>
<dbReference type="PANTHER" id="PTHR43080">
    <property type="entry name" value="CBS DOMAIN-CONTAINING PROTEIN CBSX3, MITOCHONDRIAL"/>
    <property type="match status" value="1"/>
</dbReference>
<evidence type="ECO:0000259" key="4">
    <source>
        <dbReference type="PROSITE" id="PS51371"/>
    </source>
</evidence>
<dbReference type="InterPro" id="IPR000644">
    <property type="entry name" value="CBS_dom"/>
</dbReference>